<dbReference type="AlphaFoldDB" id="A0A8H4CFZ5"/>
<name>A0A8H4CFZ5_COLGL</name>
<evidence type="ECO:0000313" key="2">
    <source>
        <dbReference type="EMBL" id="KAF3803049.1"/>
    </source>
</evidence>
<dbReference type="GeneID" id="69016878"/>
<sequence length="171" mass="19011">MDRIHQQVDLLSTPHITPVISSSSLFRPFNFGSHERLALEPKASSVRAIQRHKPRHAITSSNKNSLNRNHSDTQPALAGNIFFFSHQTLSSCKPLTCGGDRSETDLTIQRLASLSPNMCDFTKNYYIYTSCIDPGAHFFRTSVDGNRNRTCGKGPHERYIVVPGHCPLCGG</sequence>
<proteinExistence type="predicted"/>
<gene>
    <name evidence="2" type="ORF">GCG54_00009745</name>
</gene>
<protein>
    <submittedName>
        <fullName evidence="2">Uncharacterized protein</fullName>
    </submittedName>
</protein>
<evidence type="ECO:0000256" key="1">
    <source>
        <dbReference type="SAM" id="MobiDB-lite"/>
    </source>
</evidence>
<accession>A0A8H4CFZ5</accession>
<feature type="region of interest" description="Disordered" evidence="1">
    <location>
        <begin position="48"/>
        <end position="71"/>
    </location>
</feature>
<evidence type="ECO:0000313" key="3">
    <source>
        <dbReference type="Proteomes" id="UP000613401"/>
    </source>
</evidence>
<dbReference type="EMBL" id="WVTB01000057">
    <property type="protein sequence ID" value="KAF3803049.1"/>
    <property type="molecule type" value="Genomic_DNA"/>
</dbReference>
<dbReference type="RefSeq" id="XP_045262208.1">
    <property type="nucleotide sequence ID" value="XM_045409684.1"/>
</dbReference>
<dbReference type="Proteomes" id="UP000613401">
    <property type="component" value="Unassembled WGS sequence"/>
</dbReference>
<reference evidence="2" key="2">
    <citation type="submission" date="2020-03" db="EMBL/GenBank/DDBJ databases">
        <authorList>
            <person name="Fu F.-F."/>
            <person name="Chen J."/>
        </authorList>
    </citation>
    <scope>NUCLEOTIDE SEQUENCE</scope>
    <source>
        <strain evidence="2">Lc1</strain>
    </source>
</reference>
<keyword evidence="3" id="KW-1185">Reference proteome</keyword>
<feature type="compositionally biased region" description="Polar residues" evidence="1">
    <location>
        <begin position="58"/>
        <end position="71"/>
    </location>
</feature>
<reference evidence="2" key="1">
    <citation type="journal article" date="2020" name="Phytopathology">
        <title>Genome sequence and comparative analysis of Colletotrichum gloeosporioides isolated from Liriodendron leaves.</title>
        <authorList>
            <person name="Fu F.F."/>
            <person name="Hao Z."/>
            <person name="Wang P."/>
            <person name="Lu Y."/>
            <person name="Xue L.J."/>
            <person name="Wei G."/>
            <person name="Tian Y."/>
            <person name="Baishi H."/>
            <person name="Xu H."/>
            <person name="Shi J."/>
            <person name="Cheng T."/>
            <person name="Wang G."/>
            <person name="Yi Y."/>
            <person name="Chen J."/>
        </authorList>
    </citation>
    <scope>NUCLEOTIDE SEQUENCE</scope>
    <source>
        <strain evidence="2">Lc1</strain>
    </source>
</reference>
<comment type="caution">
    <text evidence="2">The sequence shown here is derived from an EMBL/GenBank/DDBJ whole genome shotgun (WGS) entry which is preliminary data.</text>
</comment>
<organism evidence="2 3">
    <name type="scientific">Colletotrichum gloeosporioides</name>
    <name type="common">Anthracnose fungus</name>
    <name type="synonym">Glomerella cingulata</name>
    <dbReference type="NCBI Taxonomy" id="474922"/>
    <lineage>
        <taxon>Eukaryota</taxon>
        <taxon>Fungi</taxon>
        <taxon>Dikarya</taxon>
        <taxon>Ascomycota</taxon>
        <taxon>Pezizomycotina</taxon>
        <taxon>Sordariomycetes</taxon>
        <taxon>Hypocreomycetidae</taxon>
        <taxon>Glomerellales</taxon>
        <taxon>Glomerellaceae</taxon>
        <taxon>Colletotrichum</taxon>
        <taxon>Colletotrichum gloeosporioides species complex</taxon>
    </lineage>
</organism>